<dbReference type="GO" id="GO:0042626">
    <property type="term" value="F:ATPase-coupled transmembrane transporter activity"/>
    <property type="evidence" value="ECO:0007669"/>
    <property type="project" value="TreeGrafter"/>
</dbReference>
<keyword evidence="4" id="KW-1003">Cell membrane</keyword>
<dbReference type="InterPro" id="IPR003593">
    <property type="entry name" value="AAA+_ATPase"/>
</dbReference>
<dbReference type="GO" id="GO:0016887">
    <property type="term" value="F:ATP hydrolysis activity"/>
    <property type="evidence" value="ECO:0007669"/>
    <property type="project" value="InterPro"/>
</dbReference>
<sequence length="291" mass="32634">MVPIVDIQNYSFQYLISDQPALKNIDLQLEEGRFYSLIGPNGSGKTTLANAIRGFVPKFHVGDDQGDVYVFGQNMKDLELSDLADKIGFVFQNPFTQMSGSKNTVFEEIAFGLENLGLPVDEIIEKVNQIIYEADIEELRDKNPLELSGGQQQRVALAAVLVMEQPLMVIDEPTSQLDPQSTEDIFKMIEKVKKRGTTVLLIEHKIDQIAEFSDEVIVMDQGEIKLQGSPAEVFQSPLLKEIDVTIPTPAKLSLELYDHGIDFTDVPITIDDLCQQIVNHGRRRLNELDRG</sequence>
<keyword evidence="3" id="KW-0813">Transport</keyword>
<dbReference type="EMBL" id="JAUNQW010000003">
    <property type="protein sequence ID" value="MDO5456924.1"/>
    <property type="molecule type" value="Genomic_DNA"/>
</dbReference>
<dbReference type="SUPFAM" id="SSF52540">
    <property type="entry name" value="P-loop containing nucleoside triphosphate hydrolases"/>
    <property type="match status" value="1"/>
</dbReference>
<evidence type="ECO:0000313" key="10">
    <source>
        <dbReference type="EMBL" id="MDO5456924.1"/>
    </source>
</evidence>
<evidence type="ECO:0000256" key="3">
    <source>
        <dbReference type="ARBA" id="ARBA00022448"/>
    </source>
</evidence>
<keyword evidence="8" id="KW-0472">Membrane</keyword>
<dbReference type="FunFam" id="3.40.50.300:FF:000224">
    <property type="entry name" value="Energy-coupling factor transporter ATP-binding protein EcfA"/>
    <property type="match status" value="1"/>
</dbReference>
<dbReference type="Proteomes" id="UP001171751">
    <property type="component" value="Unassembled WGS sequence"/>
</dbReference>
<feature type="domain" description="ABC transporter" evidence="9">
    <location>
        <begin position="5"/>
        <end position="246"/>
    </location>
</feature>
<dbReference type="InterPro" id="IPR003439">
    <property type="entry name" value="ABC_transporter-like_ATP-bd"/>
</dbReference>
<dbReference type="GO" id="GO:0043190">
    <property type="term" value="C:ATP-binding cassette (ABC) transporter complex"/>
    <property type="evidence" value="ECO:0007669"/>
    <property type="project" value="TreeGrafter"/>
</dbReference>
<evidence type="ECO:0000256" key="7">
    <source>
        <dbReference type="ARBA" id="ARBA00022967"/>
    </source>
</evidence>
<dbReference type="SMART" id="SM00382">
    <property type="entry name" value="AAA"/>
    <property type="match status" value="1"/>
</dbReference>
<reference evidence="10" key="1">
    <citation type="submission" date="2023-07" db="EMBL/GenBank/DDBJ databases">
        <title>Between Cages and Wild: Unraveling the Impact of Captivity on Animal Microbiomes and Antimicrobial Resistance.</title>
        <authorList>
            <person name="Schmartz G.P."/>
            <person name="Rehner J."/>
            <person name="Schuff M.J."/>
            <person name="Becker S.L."/>
            <person name="Kravczyk M."/>
            <person name="Gurevich A."/>
            <person name="Francke R."/>
            <person name="Mueller R."/>
            <person name="Keller V."/>
            <person name="Keller A."/>
        </authorList>
    </citation>
    <scope>NUCLEOTIDE SEQUENCE</scope>
    <source>
        <strain evidence="10">S39M_St_73</strain>
    </source>
</reference>
<dbReference type="InterPro" id="IPR017871">
    <property type="entry name" value="ABC_transporter-like_CS"/>
</dbReference>
<protein>
    <submittedName>
        <fullName evidence="10">ATP-binding cassette domain-containing protein</fullName>
    </submittedName>
</protein>
<name>A0AA43RLV2_9LACT</name>
<evidence type="ECO:0000313" key="11">
    <source>
        <dbReference type="Proteomes" id="UP001171751"/>
    </source>
</evidence>
<keyword evidence="7" id="KW-1278">Translocase</keyword>
<evidence type="ECO:0000256" key="8">
    <source>
        <dbReference type="ARBA" id="ARBA00023136"/>
    </source>
</evidence>
<comment type="subcellular location">
    <subcellularLocation>
        <location evidence="1">Cell membrane</location>
        <topology evidence="1">Peripheral membrane protein</topology>
    </subcellularLocation>
</comment>
<evidence type="ECO:0000256" key="4">
    <source>
        <dbReference type="ARBA" id="ARBA00022475"/>
    </source>
</evidence>
<dbReference type="Gene3D" id="3.40.50.300">
    <property type="entry name" value="P-loop containing nucleotide triphosphate hydrolases"/>
    <property type="match status" value="1"/>
</dbReference>
<proteinExistence type="inferred from homology"/>
<evidence type="ECO:0000259" key="9">
    <source>
        <dbReference type="PROSITE" id="PS50893"/>
    </source>
</evidence>
<evidence type="ECO:0000256" key="1">
    <source>
        <dbReference type="ARBA" id="ARBA00004202"/>
    </source>
</evidence>
<organism evidence="10 11">
    <name type="scientific">Atopococcus tabaci</name>
    <dbReference type="NCBI Taxonomy" id="269774"/>
    <lineage>
        <taxon>Bacteria</taxon>
        <taxon>Bacillati</taxon>
        <taxon>Bacillota</taxon>
        <taxon>Bacilli</taxon>
        <taxon>Lactobacillales</taxon>
        <taxon>Carnobacteriaceae</taxon>
        <taxon>Atopococcus</taxon>
    </lineage>
</organism>
<comment type="similarity">
    <text evidence="2">Belongs to the ABC transporter superfamily.</text>
</comment>
<keyword evidence="6 10" id="KW-0067">ATP-binding</keyword>
<dbReference type="Pfam" id="PF00005">
    <property type="entry name" value="ABC_tran"/>
    <property type="match status" value="1"/>
</dbReference>
<dbReference type="PANTHER" id="PTHR43553:SF27">
    <property type="entry name" value="ENERGY-COUPLING FACTOR TRANSPORTER ATP-BINDING PROTEIN ECFA2"/>
    <property type="match status" value="1"/>
</dbReference>
<dbReference type="PROSITE" id="PS50893">
    <property type="entry name" value="ABC_TRANSPORTER_2"/>
    <property type="match status" value="1"/>
</dbReference>
<evidence type="ECO:0000256" key="2">
    <source>
        <dbReference type="ARBA" id="ARBA00005417"/>
    </source>
</evidence>
<dbReference type="InterPro" id="IPR050095">
    <property type="entry name" value="ECF_ABC_transporter_ATP-bd"/>
</dbReference>
<dbReference type="AlphaFoldDB" id="A0AA43RLV2"/>
<keyword evidence="5" id="KW-0547">Nucleotide-binding</keyword>
<evidence type="ECO:0000256" key="6">
    <source>
        <dbReference type="ARBA" id="ARBA00022840"/>
    </source>
</evidence>
<keyword evidence="11" id="KW-1185">Reference proteome</keyword>
<comment type="caution">
    <text evidence="10">The sequence shown here is derived from an EMBL/GenBank/DDBJ whole genome shotgun (WGS) entry which is preliminary data.</text>
</comment>
<accession>A0AA43RLV2</accession>
<evidence type="ECO:0000256" key="5">
    <source>
        <dbReference type="ARBA" id="ARBA00022741"/>
    </source>
</evidence>
<dbReference type="InterPro" id="IPR015856">
    <property type="entry name" value="ABC_transpr_CbiO/EcfA_su"/>
</dbReference>
<gene>
    <name evidence="10" type="ORF">Q4F26_01130</name>
</gene>
<dbReference type="GO" id="GO:0005524">
    <property type="term" value="F:ATP binding"/>
    <property type="evidence" value="ECO:0007669"/>
    <property type="project" value="UniProtKB-KW"/>
</dbReference>
<dbReference type="PROSITE" id="PS00211">
    <property type="entry name" value="ABC_TRANSPORTER_1"/>
    <property type="match status" value="1"/>
</dbReference>
<dbReference type="CDD" id="cd03225">
    <property type="entry name" value="ABC_cobalt_CbiO_domain1"/>
    <property type="match status" value="1"/>
</dbReference>
<dbReference type="PANTHER" id="PTHR43553">
    <property type="entry name" value="HEAVY METAL TRANSPORTER"/>
    <property type="match status" value="1"/>
</dbReference>
<dbReference type="InterPro" id="IPR027417">
    <property type="entry name" value="P-loop_NTPase"/>
</dbReference>